<evidence type="ECO:0000259" key="1">
    <source>
        <dbReference type="Pfam" id="PF20231"/>
    </source>
</evidence>
<proteinExistence type="predicted"/>
<keyword evidence="3" id="KW-1185">Reference proteome</keyword>
<dbReference type="STRING" id="1051891.A0A0C3Q558"/>
<feature type="non-terminal residue" evidence="2">
    <location>
        <position position="1"/>
    </location>
</feature>
<evidence type="ECO:0000313" key="3">
    <source>
        <dbReference type="Proteomes" id="UP000054248"/>
    </source>
</evidence>
<dbReference type="AlphaFoldDB" id="A0A0C3Q558"/>
<gene>
    <name evidence="2" type="ORF">M407DRAFT_40834</name>
</gene>
<organism evidence="2 3">
    <name type="scientific">Tulasnella calospora MUT 4182</name>
    <dbReference type="NCBI Taxonomy" id="1051891"/>
    <lineage>
        <taxon>Eukaryota</taxon>
        <taxon>Fungi</taxon>
        <taxon>Dikarya</taxon>
        <taxon>Basidiomycota</taxon>
        <taxon>Agaricomycotina</taxon>
        <taxon>Agaricomycetes</taxon>
        <taxon>Cantharellales</taxon>
        <taxon>Tulasnellaceae</taxon>
        <taxon>Tulasnella</taxon>
    </lineage>
</organism>
<reference evidence="3" key="2">
    <citation type="submission" date="2015-01" db="EMBL/GenBank/DDBJ databases">
        <title>Evolutionary Origins and Diversification of the Mycorrhizal Mutualists.</title>
        <authorList>
            <consortium name="DOE Joint Genome Institute"/>
            <consortium name="Mycorrhizal Genomics Consortium"/>
            <person name="Kohler A."/>
            <person name="Kuo A."/>
            <person name="Nagy L.G."/>
            <person name="Floudas D."/>
            <person name="Copeland A."/>
            <person name="Barry K.W."/>
            <person name="Cichocki N."/>
            <person name="Veneault-Fourrey C."/>
            <person name="LaButti K."/>
            <person name="Lindquist E.A."/>
            <person name="Lipzen A."/>
            <person name="Lundell T."/>
            <person name="Morin E."/>
            <person name="Murat C."/>
            <person name="Riley R."/>
            <person name="Ohm R."/>
            <person name="Sun H."/>
            <person name="Tunlid A."/>
            <person name="Henrissat B."/>
            <person name="Grigoriev I.V."/>
            <person name="Hibbett D.S."/>
            <person name="Martin F."/>
        </authorList>
    </citation>
    <scope>NUCLEOTIDE SEQUENCE [LARGE SCALE GENOMIC DNA]</scope>
    <source>
        <strain evidence="3">MUT 4182</strain>
    </source>
</reference>
<dbReference type="Pfam" id="PF20231">
    <property type="entry name" value="DUF6589"/>
    <property type="match status" value="1"/>
</dbReference>
<evidence type="ECO:0000313" key="2">
    <source>
        <dbReference type="EMBL" id="KIO18611.1"/>
    </source>
</evidence>
<sequence length="406" mass="46462">PPTVHKIDLHTTQQYPLRAMPIDESSLDGTLGVIDNIIRSQLHMSSKDLEEHGIVFTHGDNLTISLIDMAQSARRDDTDTSESLKWMVGQLGLFHVKMAGCRMALNQHWGTPNSKYSGSLWKENSLLGRKAISAGWKTKKLPPFPQSHELIHLSSKARILDGVRVLSGSDSLENWIESKPMWRAIEEVTERVLDELCSGLPVEKMRRKNMKERDITFENVILANRDMLLYAELVAAVKAGDIGRVLNVLSHWMVMMRGTGSMPKYADALLQVWLMLDSWPKELKVAFMNNWLINLSGKEDGWKEVDLNQEHQNFWAKIIYTAKGSNKSWEWLSMVTVCIFMLRDVMQKVQCMYDIPSHGTRHTNPNEKEELKRLMDYFAEDKLQAFKLNRDGNSEIEPVLDLMIPG</sequence>
<dbReference type="HOGENOM" id="CLU_007061_2_0_1"/>
<dbReference type="Proteomes" id="UP000054248">
    <property type="component" value="Unassembled WGS sequence"/>
</dbReference>
<accession>A0A0C3Q558</accession>
<name>A0A0C3Q558_9AGAM</name>
<protein>
    <recommendedName>
        <fullName evidence="1">DUF6589 domain-containing protein</fullName>
    </recommendedName>
</protein>
<feature type="non-terminal residue" evidence="2">
    <location>
        <position position="406"/>
    </location>
</feature>
<reference evidence="2 3" key="1">
    <citation type="submission" date="2014-04" db="EMBL/GenBank/DDBJ databases">
        <authorList>
            <consortium name="DOE Joint Genome Institute"/>
            <person name="Kuo A."/>
            <person name="Girlanda M."/>
            <person name="Perotto S."/>
            <person name="Kohler A."/>
            <person name="Nagy L.G."/>
            <person name="Floudas D."/>
            <person name="Copeland A."/>
            <person name="Barry K.W."/>
            <person name="Cichocki N."/>
            <person name="Veneault-Fourrey C."/>
            <person name="LaButti K."/>
            <person name="Lindquist E.A."/>
            <person name="Lipzen A."/>
            <person name="Lundell T."/>
            <person name="Morin E."/>
            <person name="Murat C."/>
            <person name="Sun H."/>
            <person name="Tunlid A."/>
            <person name="Henrissat B."/>
            <person name="Grigoriev I.V."/>
            <person name="Hibbett D.S."/>
            <person name="Martin F."/>
            <person name="Nordberg H.P."/>
            <person name="Cantor M.N."/>
            <person name="Hua S.X."/>
        </authorList>
    </citation>
    <scope>NUCLEOTIDE SEQUENCE [LARGE SCALE GENOMIC DNA]</scope>
    <source>
        <strain evidence="2 3">MUT 4182</strain>
    </source>
</reference>
<dbReference type="OrthoDB" id="5424058at2759"/>
<dbReference type="EMBL" id="KN823274">
    <property type="protein sequence ID" value="KIO18611.1"/>
    <property type="molecule type" value="Genomic_DNA"/>
</dbReference>
<feature type="domain" description="DUF6589" evidence="1">
    <location>
        <begin position="1"/>
        <end position="362"/>
    </location>
</feature>
<dbReference type="InterPro" id="IPR046496">
    <property type="entry name" value="DUF6589"/>
</dbReference>